<reference evidence="1" key="1">
    <citation type="submission" date="2021-01" db="EMBL/GenBank/DDBJ databases">
        <authorList>
            <consortium name="Aspergillus chevalieri M1 genome sequencing consortium"/>
            <person name="Kazuki M."/>
            <person name="Futagami T."/>
        </authorList>
    </citation>
    <scope>NUCLEOTIDE SEQUENCE</scope>
    <source>
        <strain evidence="1">M1</strain>
    </source>
</reference>
<dbReference type="GeneID" id="66983292"/>
<dbReference type="RefSeq" id="XP_043137456.1">
    <property type="nucleotide sequence ID" value="XM_043279814.1"/>
</dbReference>
<dbReference type="KEGG" id="ache:ACHE_50132A"/>
<protein>
    <submittedName>
        <fullName evidence="1">Uncharacterized protein</fullName>
    </submittedName>
</protein>
<organism evidence="1 2">
    <name type="scientific">Aspergillus chevalieri</name>
    <name type="common">Eurotium chevalieri</name>
    <dbReference type="NCBI Taxonomy" id="182096"/>
    <lineage>
        <taxon>Eukaryota</taxon>
        <taxon>Fungi</taxon>
        <taxon>Dikarya</taxon>
        <taxon>Ascomycota</taxon>
        <taxon>Pezizomycotina</taxon>
        <taxon>Eurotiomycetes</taxon>
        <taxon>Eurotiomycetidae</taxon>
        <taxon>Eurotiales</taxon>
        <taxon>Aspergillaceae</taxon>
        <taxon>Aspergillus</taxon>
        <taxon>Aspergillus subgen. Aspergillus</taxon>
    </lineage>
</organism>
<dbReference type="AlphaFoldDB" id="A0A7R7VQK7"/>
<proteinExistence type="predicted"/>
<evidence type="ECO:0000313" key="1">
    <source>
        <dbReference type="EMBL" id="BCR88934.1"/>
    </source>
</evidence>
<accession>A0A7R7VQK7</accession>
<evidence type="ECO:0000313" key="2">
    <source>
        <dbReference type="Proteomes" id="UP000637239"/>
    </source>
</evidence>
<sequence length="92" mass="10116">MELKGATMDTELMQLEEEYCPLKKPQFKVVIEELGSLHAYPCHLPHWAVFCGLYQSLISGANLIMPMALHLSDNLGSGSGLTPSQMNTPVVL</sequence>
<gene>
    <name evidence="1" type="ORF">ACHE_50132A</name>
</gene>
<name>A0A7R7VQK7_ASPCH</name>
<dbReference type="Proteomes" id="UP000637239">
    <property type="component" value="Chromosome 5"/>
</dbReference>
<keyword evidence="2" id="KW-1185">Reference proteome</keyword>
<dbReference type="EMBL" id="AP024420">
    <property type="protein sequence ID" value="BCR88934.1"/>
    <property type="molecule type" value="Genomic_DNA"/>
</dbReference>
<reference evidence="1" key="2">
    <citation type="submission" date="2021-02" db="EMBL/GenBank/DDBJ databases">
        <title>Aspergillus chevalieri M1 genome sequence.</title>
        <authorList>
            <person name="Kadooka C."/>
            <person name="Mori K."/>
            <person name="Futagami T."/>
        </authorList>
    </citation>
    <scope>NUCLEOTIDE SEQUENCE</scope>
    <source>
        <strain evidence="1">M1</strain>
    </source>
</reference>